<accession>A0ACB8TSK4</accession>
<comment type="caution">
    <text evidence="1">The sequence shown here is derived from an EMBL/GenBank/DDBJ whole genome shotgun (WGS) entry which is preliminary data.</text>
</comment>
<evidence type="ECO:0000313" key="1">
    <source>
        <dbReference type="EMBL" id="KAI0084911.1"/>
    </source>
</evidence>
<protein>
    <submittedName>
        <fullName evidence="1">Uncharacterized protein</fullName>
    </submittedName>
</protein>
<dbReference type="Proteomes" id="UP001055072">
    <property type="component" value="Unassembled WGS sequence"/>
</dbReference>
<evidence type="ECO:0000313" key="2">
    <source>
        <dbReference type="Proteomes" id="UP001055072"/>
    </source>
</evidence>
<name>A0ACB8TSK4_9APHY</name>
<keyword evidence="2" id="KW-1185">Reference proteome</keyword>
<gene>
    <name evidence="1" type="ORF">BDY19DRAFT_968820</name>
</gene>
<organism evidence="1 2">
    <name type="scientific">Irpex rosettiformis</name>
    <dbReference type="NCBI Taxonomy" id="378272"/>
    <lineage>
        <taxon>Eukaryota</taxon>
        <taxon>Fungi</taxon>
        <taxon>Dikarya</taxon>
        <taxon>Basidiomycota</taxon>
        <taxon>Agaricomycotina</taxon>
        <taxon>Agaricomycetes</taxon>
        <taxon>Polyporales</taxon>
        <taxon>Irpicaceae</taxon>
        <taxon>Irpex</taxon>
    </lineage>
</organism>
<reference evidence="1" key="1">
    <citation type="journal article" date="2021" name="Environ. Microbiol.">
        <title>Gene family expansions and transcriptome signatures uncover fungal adaptations to wood decay.</title>
        <authorList>
            <person name="Hage H."/>
            <person name="Miyauchi S."/>
            <person name="Viragh M."/>
            <person name="Drula E."/>
            <person name="Min B."/>
            <person name="Chaduli D."/>
            <person name="Navarro D."/>
            <person name="Favel A."/>
            <person name="Norest M."/>
            <person name="Lesage-Meessen L."/>
            <person name="Balint B."/>
            <person name="Merenyi Z."/>
            <person name="de Eugenio L."/>
            <person name="Morin E."/>
            <person name="Martinez A.T."/>
            <person name="Baldrian P."/>
            <person name="Stursova M."/>
            <person name="Martinez M.J."/>
            <person name="Novotny C."/>
            <person name="Magnuson J.K."/>
            <person name="Spatafora J.W."/>
            <person name="Maurice S."/>
            <person name="Pangilinan J."/>
            <person name="Andreopoulos W."/>
            <person name="LaButti K."/>
            <person name="Hundley H."/>
            <person name="Na H."/>
            <person name="Kuo A."/>
            <person name="Barry K."/>
            <person name="Lipzen A."/>
            <person name="Henrissat B."/>
            <person name="Riley R."/>
            <person name="Ahrendt S."/>
            <person name="Nagy L.G."/>
            <person name="Grigoriev I.V."/>
            <person name="Martin F."/>
            <person name="Rosso M.N."/>
        </authorList>
    </citation>
    <scope>NUCLEOTIDE SEQUENCE</scope>
    <source>
        <strain evidence="1">CBS 384.51</strain>
    </source>
</reference>
<proteinExistence type="predicted"/>
<dbReference type="EMBL" id="MU274937">
    <property type="protein sequence ID" value="KAI0084911.1"/>
    <property type="molecule type" value="Genomic_DNA"/>
</dbReference>
<sequence>MDNIQQPSPGTSAYFPSLVNRIRNVHPDLPLDTVILQSILLCLVATPPGGSDIGYSGQKSLVLRTKEEDIGIVLSLAYLVLTKVFGTVTTKHKVKKDHGRSLGLSETTHIQEFPDDLIRDCFLRGKPGTRLPSAGFKQHHRDRSRKSGSLNGARPSSNIPSASSTIAEASLTSSLPSRDSDSLRNAPSRMSSLRIRPRTSRVETEPVRIQTRPRLDAHAISEPPSAVSASTMSPVIMIPGALVVSGLEHTTLPAQRALLRVLHERKIVLDGEQPNNAWKLPPDFIIVYVCPMNAYDRPPILRTLLDHFGMSADINISHALRQAYLTYQSATSPLSSSFQSLATPRSPLSPLWSSDSIPPPPSPRLRGSPLHPGNHQHTTSIPPAPIITPQELSHLRTLTLPVPPSLRQTSVTHNSNEAYTSIHPTLNVYLQDLFAAARHHPMVDGSLLTLRAHHDAEDMVRAFRVVCGDSVGADLVSAVAASSTANGYVRHSEETSSTTEDASSGLGWDKTEDEWLGAELEMGRQKASSVRSVRIRVNDDDDEEHRLTPGHQTHLFDDRSEMNGSRTDLLASLPRQPQVWDVSEADIGKVFPRVVSHRLRMRAGLDDEVLSGAMFPAAAANVGEGGRQTDGGRGPEDKTVKQIIISILADV</sequence>